<feature type="domain" description="Glycoside hydrolase family 29 N-terminal" evidence="6">
    <location>
        <begin position="51"/>
        <end position="342"/>
    </location>
</feature>
<keyword evidence="3" id="KW-0732">Signal</keyword>
<proteinExistence type="inferred from homology"/>
<evidence type="ECO:0000259" key="6">
    <source>
        <dbReference type="Pfam" id="PF01120"/>
    </source>
</evidence>
<evidence type="ECO:0000256" key="5">
    <source>
        <dbReference type="ARBA" id="ARBA00023295"/>
    </source>
</evidence>
<protein>
    <recommendedName>
        <fullName evidence="2">alpha-L-fucosidase</fullName>
        <ecNumber evidence="2">3.2.1.51</ecNumber>
    </recommendedName>
</protein>
<accession>A0A9D1SVY8</accession>
<comment type="similarity">
    <text evidence="1">Belongs to the glycosyl hydrolase 29 family.</text>
</comment>
<evidence type="ECO:0000313" key="7">
    <source>
        <dbReference type="EMBL" id="HIU98749.1"/>
    </source>
</evidence>
<keyword evidence="4" id="KW-0378">Hydrolase</keyword>
<keyword evidence="5" id="KW-0326">Glycosidase</keyword>
<comment type="caution">
    <text evidence="7">The sequence shown here is derived from an EMBL/GenBank/DDBJ whole genome shotgun (WGS) entry which is preliminary data.</text>
</comment>
<dbReference type="Proteomes" id="UP000886857">
    <property type="component" value="Unassembled WGS sequence"/>
</dbReference>
<dbReference type="SUPFAM" id="SSF51445">
    <property type="entry name" value="(Trans)glycosidases"/>
    <property type="match status" value="1"/>
</dbReference>
<gene>
    <name evidence="7" type="ORF">IAC73_02775</name>
</gene>
<evidence type="ECO:0000256" key="4">
    <source>
        <dbReference type="ARBA" id="ARBA00022801"/>
    </source>
</evidence>
<evidence type="ECO:0000256" key="3">
    <source>
        <dbReference type="ARBA" id="ARBA00022729"/>
    </source>
</evidence>
<dbReference type="GO" id="GO:0016139">
    <property type="term" value="P:glycoside catabolic process"/>
    <property type="evidence" value="ECO:0007669"/>
    <property type="project" value="TreeGrafter"/>
</dbReference>
<dbReference type="InterPro" id="IPR017853">
    <property type="entry name" value="GH"/>
</dbReference>
<evidence type="ECO:0000256" key="2">
    <source>
        <dbReference type="ARBA" id="ARBA00012662"/>
    </source>
</evidence>
<dbReference type="Pfam" id="PF01120">
    <property type="entry name" value="Alpha_L_fucos"/>
    <property type="match status" value="1"/>
</dbReference>
<dbReference type="GO" id="GO:0004560">
    <property type="term" value="F:alpha-L-fucosidase activity"/>
    <property type="evidence" value="ECO:0007669"/>
    <property type="project" value="InterPro"/>
</dbReference>
<dbReference type="InterPro" id="IPR000933">
    <property type="entry name" value="Glyco_hydro_29"/>
</dbReference>
<dbReference type="GO" id="GO:0006004">
    <property type="term" value="P:fucose metabolic process"/>
    <property type="evidence" value="ECO:0007669"/>
    <property type="project" value="TreeGrafter"/>
</dbReference>
<evidence type="ECO:0000313" key="8">
    <source>
        <dbReference type="Proteomes" id="UP000886857"/>
    </source>
</evidence>
<dbReference type="EC" id="3.2.1.51" evidence="2"/>
<dbReference type="AlphaFoldDB" id="A0A9D1SVY8"/>
<name>A0A9D1SVY8_9FIRM</name>
<reference evidence="7" key="1">
    <citation type="submission" date="2020-10" db="EMBL/GenBank/DDBJ databases">
        <authorList>
            <person name="Gilroy R."/>
        </authorList>
    </citation>
    <scope>NUCLEOTIDE SEQUENCE</scope>
    <source>
        <strain evidence="7">10406</strain>
    </source>
</reference>
<dbReference type="Gene3D" id="3.20.20.80">
    <property type="entry name" value="Glycosidases"/>
    <property type="match status" value="1"/>
</dbReference>
<dbReference type="PANTHER" id="PTHR10030:SF37">
    <property type="entry name" value="ALPHA-L-FUCOSIDASE-RELATED"/>
    <property type="match status" value="1"/>
</dbReference>
<dbReference type="PANTHER" id="PTHR10030">
    <property type="entry name" value="ALPHA-L-FUCOSIDASE"/>
    <property type="match status" value="1"/>
</dbReference>
<dbReference type="EMBL" id="DVOE01000042">
    <property type="protein sequence ID" value="HIU98749.1"/>
    <property type="molecule type" value="Genomic_DNA"/>
</dbReference>
<evidence type="ECO:0000256" key="1">
    <source>
        <dbReference type="ARBA" id="ARBA00007951"/>
    </source>
</evidence>
<dbReference type="InterPro" id="IPR057739">
    <property type="entry name" value="Glyco_hydro_29_N"/>
</dbReference>
<dbReference type="Gene3D" id="2.60.120.260">
    <property type="entry name" value="Galactose-binding domain-like"/>
    <property type="match status" value="1"/>
</dbReference>
<reference evidence="7" key="2">
    <citation type="journal article" date="2021" name="PeerJ">
        <title>Extensive microbial diversity within the chicken gut microbiome revealed by metagenomics and culture.</title>
        <authorList>
            <person name="Gilroy R."/>
            <person name="Ravi A."/>
            <person name="Getino M."/>
            <person name="Pursley I."/>
            <person name="Horton D.L."/>
            <person name="Alikhan N.F."/>
            <person name="Baker D."/>
            <person name="Gharbi K."/>
            <person name="Hall N."/>
            <person name="Watson M."/>
            <person name="Adriaenssens E.M."/>
            <person name="Foster-Nyarko E."/>
            <person name="Jarju S."/>
            <person name="Secka A."/>
            <person name="Antonio M."/>
            <person name="Oren A."/>
            <person name="Chaudhuri R.R."/>
            <person name="La Ragione R."/>
            <person name="Hildebrand F."/>
            <person name="Pallen M.J."/>
        </authorList>
    </citation>
    <scope>NUCLEOTIDE SEQUENCE</scope>
    <source>
        <strain evidence="7">10406</strain>
    </source>
</reference>
<dbReference type="GO" id="GO:0005764">
    <property type="term" value="C:lysosome"/>
    <property type="evidence" value="ECO:0007669"/>
    <property type="project" value="TreeGrafter"/>
</dbReference>
<sequence>MTDKERVERYISVLPSARQKAVQEHSFNIFIHYGINTFTGKEWGDGTAPASLFAPTAQDTDDWVRCAKSAGAAGVILTCKHHDGFCLWQTDTTDYSVRSSPYKDGKGDVVAEVAESCRKFGLKFGIYLSPWDRNSKFYGTDEYNDFYVRQLTELLTRYGDIFCVWLDGACGSYMDGRPCQRYDFERYYAVVRELQPGACISNCGPDIRWVGNEAGIARENERSVVPAFAFDTQTIADNSQHADGDGMKSVGITEEDLGSREVLDGHEKLIWYPAEADVSLRPGWFYHPSEDGRVRSLKNLLRIWYGTVGGNCLLLLNVPPDRSGNIAPADKRRLAEFGAALKSHFARPAACSYECAEETAEHPASKLRADDGAYFVPKGETCSVVMKFEDEKLVDKVLLREDCDFSERIERADISALCGGRWKKVASVGSVGFRRVAVFDRPRKCTAVRLDITESRSQPHLACAIPYEYGGRVPRTPWYAPLVRLVHKLNYAVYVSRENAARRRAAKRAAKGCSQGEGGH</sequence>
<organism evidence="7 8">
    <name type="scientific">Candidatus Limadaptatus stercoripullorum</name>
    <dbReference type="NCBI Taxonomy" id="2840846"/>
    <lineage>
        <taxon>Bacteria</taxon>
        <taxon>Bacillati</taxon>
        <taxon>Bacillota</taxon>
        <taxon>Clostridia</taxon>
        <taxon>Eubacteriales</taxon>
        <taxon>Candidatus Limadaptatus</taxon>
    </lineage>
</organism>
<dbReference type="SMART" id="SM00812">
    <property type="entry name" value="Alpha_L_fucos"/>
    <property type="match status" value="1"/>
</dbReference>